<dbReference type="PANTHER" id="PTHR10579">
    <property type="entry name" value="CALCIUM-ACTIVATED CHLORIDE CHANNEL REGULATOR"/>
    <property type="match status" value="1"/>
</dbReference>
<evidence type="ECO:0000313" key="3">
    <source>
        <dbReference type="EMBL" id="QTA81607.1"/>
    </source>
</evidence>
<dbReference type="InterPro" id="IPR036465">
    <property type="entry name" value="vWFA_dom_sf"/>
</dbReference>
<dbReference type="Proteomes" id="UP000663720">
    <property type="component" value="Chromosome"/>
</dbReference>
<organism evidence="3 4">
    <name type="scientific">Desulfonema limicola</name>
    <dbReference type="NCBI Taxonomy" id="45656"/>
    <lineage>
        <taxon>Bacteria</taxon>
        <taxon>Pseudomonadati</taxon>
        <taxon>Thermodesulfobacteriota</taxon>
        <taxon>Desulfobacteria</taxon>
        <taxon>Desulfobacterales</taxon>
        <taxon>Desulfococcaceae</taxon>
        <taxon>Desulfonema</taxon>
    </lineage>
</organism>
<dbReference type="PROSITE" id="PS50234">
    <property type="entry name" value="VWFA"/>
    <property type="match status" value="1"/>
</dbReference>
<name>A0A975BA88_9BACT</name>
<sequence length="470" mass="51204">MKKNHFKPVVIIGCLIVLTCAALAYTAQKNQASPLNSTIHEKNGILAVSGRLAQEKIFKGGDGSASLSLTITADDIFTETREKNNVDMVIVLDQSGSMQGKKIEDARTSVRNLISQLGSADRFALVTYSSGVHKYSNLMQMNPANQKYMQQMVNNIYAGGGTNLGAGLQAGINILKNAEKNGNLGRIILISDGLANEGITEPGSLGNMASTALENEFSISTAGIGSDFNEQLMTSLADRGTGNYYYLENPNAFAEVFQKEFHKTQTSAATGVKIQVPLDKGISLVSASGYPIEVKNNTAVFYPGDLGSGQTRNLFLNFRLAADSEKTFEISNITVNYQYKGQNYSASTPSPFYITCAADKQSVISSIKKDVWERKIIQDDYNKLKDEVAADIKAGKQDAAIQKIEEYHKKNQALNEVVQAPAVKENLQKGVKNLRDLVSATFDGGKEEVAAKQKRNSKALQFEAYKDQRK</sequence>
<dbReference type="Gene3D" id="3.40.50.410">
    <property type="entry name" value="von Willebrand factor, type A domain"/>
    <property type="match status" value="1"/>
</dbReference>
<evidence type="ECO:0000256" key="1">
    <source>
        <dbReference type="SAM" id="SignalP"/>
    </source>
</evidence>
<dbReference type="Pfam" id="PF00092">
    <property type="entry name" value="VWA"/>
    <property type="match status" value="1"/>
</dbReference>
<evidence type="ECO:0000313" key="4">
    <source>
        <dbReference type="Proteomes" id="UP000663720"/>
    </source>
</evidence>
<dbReference type="PANTHER" id="PTHR10579:SF43">
    <property type="entry name" value="ZINC FINGER (C3HC4-TYPE RING FINGER) FAMILY PROTEIN"/>
    <property type="match status" value="1"/>
</dbReference>
<gene>
    <name evidence="3" type="ORF">dnl_39460</name>
</gene>
<accession>A0A975BA88</accession>
<feature type="chain" id="PRO_5037679753" evidence="1">
    <location>
        <begin position="25"/>
        <end position="470"/>
    </location>
</feature>
<dbReference type="InterPro" id="IPR051266">
    <property type="entry name" value="CLCR"/>
</dbReference>
<dbReference type="InterPro" id="IPR002035">
    <property type="entry name" value="VWF_A"/>
</dbReference>
<proteinExistence type="predicted"/>
<dbReference type="SUPFAM" id="SSF53300">
    <property type="entry name" value="vWA-like"/>
    <property type="match status" value="1"/>
</dbReference>
<dbReference type="EMBL" id="CP061799">
    <property type="protein sequence ID" value="QTA81607.1"/>
    <property type="molecule type" value="Genomic_DNA"/>
</dbReference>
<evidence type="ECO:0000259" key="2">
    <source>
        <dbReference type="PROSITE" id="PS50234"/>
    </source>
</evidence>
<dbReference type="RefSeq" id="WP_207687625.1">
    <property type="nucleotide sequence ID" value="NZ_CP061799.1"/>
</dbReference>
<protein>
    <submittedName>
        <fullName evidence="3">von Willebrand factor A-like domain-containing protein</fullName>
    </submittedName>
</protein>
<reference evidence="3" key="1">
    <citation type="journal article" date="2021" name="Microb. Physiol.">
        <title>Proteogenomic Insights into the Physiology of Marine, Sulfate-Reducing, Filamentous Desulfonema limicola and Desulfonema magnum.</title>
        <authorList>
            <person name="Schnaars V."/>
            <person name="Wohlbrand L."/>
            <person name="Scheve S."/>
            <person name="Hinrichs C."/>
            <person name="Reinhardt R."/>
            <person name="Rabus R."/>
        </authorList>
    </citation>
    <scope>NUCLEOTIDE SEQUENCE</scope>
    <source>
        <strain evidence="3">5ac10</strain>
    </source>
</reference>
<feature type="signal peptide" evidence="1">
    <location>
        <begin position="1"/>
        <end position="24"/>
    </location>
</feature>
<keyword evidence="4" id="KW-1185">Reference proteome</keyword>
<dbReference type="AlphaFoldDB" id="A0A975BA88"/>
<keyword evidence="1" id="KW-0732">Signal</keyword>
<dbReference type="SMART" id="SM00327">
    <property type="entry name" value="VWA"/>
    <property type="match status" value="1"/>
</dbReference>
<dbReference type="KEGG" id="dli:dnl_39460"/>
<feature type="domain" description="VWFA" evidence="2">
    <location>
        <begin position="87"/>
        <end position="261"/>
    </location>
</feature>